<reference evidence="1 2" key="1">
    <citation type="submission" date="2019-07" db="EMBL/GenBank/DDBJ databases">
        <title>Whole genome shotgun sequence of Reyranella soli NBRC 108950.</title>
        <authorList>
            <person name="Hosoyama A."/>
            <person name="Uohara A."/>
            <person name="Ohji S."/>
            <person name="Ichikawa N."/>
        </authorList>
    </citation>
    <scope>NUCLEOTIDE SEQUENCE [LARGE SCALE GENOMIC DNA]</scope>
    <source>
        <strain evidence="1 2">NBRC 108950</strain>
    </source>
</reference>
<dbReference type="Proteomes" id="UP000321058">
    <property type="component" value="Unassembled WGS sequence"/>
</dbReference>
<dbReference type="AlphaFoldDB" id="A0A512NGL4"/>
<dbReference type="RefSeq" id="WP_174825956.1">
    <property type="nucleotide sequence ID" value="NZ_BKAJ01000094.1"/>
</dbReference>
<accession>A0A512NGL4</accession>
<proteinExistence type="predicted"/>
<comment type="caution">
    <text evidence="1">The sequence shown here is derived from an EMBL/GenBank/DDBJ whole genome shotgun (WGS) entry which is preliminary data.</text>
</comment>
<dbReference type="SUPFAM" id="SSF47240">
    <property type="entry name" value="Ferritin-like"/>
    <property type="match status" value="1"/>
</dbReference>
<organism evidence="1 2">
    <name type="scientific">Reyranella soli</name>
    <dbReference type="NCBI Taxonomy" id="1230389"/>
    <lineage>
        <taxon>Bacteria</taxon>
        <taxon>Pseudomonadati</taxon>
        <taxon>Pseudomonadota</taxon>
        <taxon>Alphaproteobacteria</taxon>
        <taxon>Hyphomicrobiales</taxon>
        <taxon>Reyranellaceae</taxon>
        <taxon>Reyranella</taxon>
    </lineage>
</organism>
<gene>
    <name evidence="1" type="ORF">RSO01_52600</name>
</gene>
<keyword evidence="2" id="KW-1185">Reference proteome</keyword>
<evidence type="ECO:0008006" key="3">
    <source>
        <dbReference type="Google" id="ProtNLM"/>
    </source>
</evidence>
<sequence>MAINTRSDGGLPVMKIGSLEHRDAFCSHFARTYLDYDPETLPWPVLDEAALHRLRQVPFWEDVYYFERRAGAIVAAFTETVADPVLKEALALQGREETRHANLIRVMVEKYGLDAPERPIEDLGADIETSFKDFGFGECFDSFVGFGLFKIAWQSEFLPREIMQIFSMLMYEETRHIVFFINWMAYTEAHKGWLARTVSPLVTLRYYVRAVHNKISFARRGQQVDDGKSLAALQVSMFLDGFNFRRFLEDCYAENSRRMNVFDPELLRPSFLPQLTAVALKALRLWGRRAELETKPGPLPPLYGAQPAATQRPEG</sequence>
<name>A0A512NGL4_9HYPH</name>
<evidence type="ECO:0000313" key="2">
    <source>
        <dbReference type="Proteomes" id="UP000321058"/>
    </source>
</evidence>
<evidence type="ECO:0000313" key="1">
    <source>
        <dbReference type="EMBL" id="GEP58094.1"/>
    </source>
</evidence>
<dbReference type="EMBL" id="BKAJ01000094">
    <property type="protein sequence ID" value="GEP58094.1"/>
    <property type="molecule type" value="Genomic_DNA"/>
</dbReference>
<dbReference type="InterPro" id="IPR009078">
    <property type="entry name" value="Ferritin-like_SF"/>
</dbReference>
<protein>
    <recommendedName>
        <fullName evidence="3">Ferritin-like domain-containing protein</fullName>
    </recommendedName>
</protein>